<dbReference type="WBParaSite" id="Gr19_v10_g15259.t1">
    <property type="protein sequence ID" value="Gr19_v10_g15259.t1"/>
    <property type="gene ID" value="Gr19_v10_g15259"/>
</dbReference>
<reference evidence="2" key="1">
    <citation type="submission" date="2022-11" db="UniProtKB">
        <authorList>
            <consortium name="WormBaseParasite"/>
        </authorList>
    </citation>
    <scope>IDENTIFICATION</scope>
</reference>
<name>A0A914H9E5_GLORO</name>
<organism evidence="1 2">
    <name type="scientific">Globodera rostochiensis</name>
    <name type="common">Golden nematode worm</name>
    <name type="synonym">Heterodera rostochiensis</name>
    <dbReference type="NCBI Taxonomy" id="31243"/>
    <lineage>
        <taxon>Eukaryota</taxon>
        <taxon>Metazoa</taxon>
        <taxon>Ecdysozoa</taxon>
        <taxon>Nematoda</taxon>
        <taxon>Chromadorea</taxon>
        <taxon>Rhabditida</taxon>
        <taxon>Tylenchina</taxon>
        <taxon>Tylenchomorpha</taxon>
        <taxon>Tylenchoidea</taxon>
        <taxon>Heteroderidae</taxon>
        <taxon>Heteroderinae</taxon>
        <taxon>Globodera</taxon>
    </lineage>
</organism>
<evidence type="ECO:0000313" key="1">
    <source>
        <dbReference type="Proteomes" id="UP000887572"/>
    </source>
</evidence>
<keyword evidence="1" id="KW-1185">Reference proteome</keyword>
<sequence length="106" mass="12411">MCQYGEQIKLIKDLGISEVTFRCWKKEFGLPIDSKYSDSEKLELMEKYYKIKQINPKLNVTDIAKRLNISSITTLLNIQCPRRMINCGPGIAQRIKEQKELMWNTP</sequence>
<protein>
    <submittedName>
        <fullName evidence="2">Transposase</fullName>
    </submittedName>
</protein>
<accession>A0A914H9E5</accession>
<evidence type="ECO:0000313" key="2">
    <source>
        <dbReference type="WBParaSite" id="Gr19_v10_g15259.t1"/>
    </source>
</evidence>
<dbReference type="Proteomes" id="UP000887572">
    <property type="component" value="Unplaced"/>
</dbReference>
<proteinExistence type="predicted"/>
<dbReference type="AlphaFoldDB" id="A0A914H9E5"/>